<proteinExistence type="predicted"/>
<comment type="caution">
    <text evidence="2">The sequence shown here is derived from an EMBL/GenBank/DDBJ whole genome shotgun (WGS) entry which is preliminary data.</text>
</comment>
<evidence type="ECO:0000313" key="3">
    <source>
        <dbReference type="Proteomes" id="UP000265515"/>
    </source>
</evidence>
<dbReference type="Gramene" id="GBG93447">
    <property type="protein sequence ID" value="GBG93447"/>
    <property type="gene ID" value="CBR_g70450"/>
</dbReference>
<protein>
    <submittedName>
        <fullName evidence="2">Uncharacterized protein</fullName>
    </submittedName>
</protein>
<reference evidence="2 3" key="1">
    <citation type="journal article" date="2018" name="Cell">
        <title>The Chara Genome: Secondary Complexity and Implications for Plant Terrestrialization.</title>
        <authorList>
            <person name="Nishiyama T."/>
            <person name="Sakayama H."/>
            <person name="Vries J.D."/>
            <person name="Buschmann H."/>
            <person name="Saint-Marcoux D."/>
            <person name="Ullrich K.K."/>
            <person name="Haas F.B."/>
            <person name="Vanderstraeten L."/>
            <person name="Becker D."/>
            <person name="Lang D."/>
            <person name="Vosolsobe S."/>
            <person name="Rombauts S."/>
            <person name="Wilhelmsson P.K.I."/>
            <person name="Janitza P."/>
            <person name="Kern R."/>
            <person name="Heyl A."/>
            <person name="Rumpler F."/>
            <person name="Villalobos L.I.A.C."/>
            <person name="Clay J.M."/>
            <person name="Skokan R."/>
            <person name="Toyoda A."/>
            <person name="Suzuki Y."/>
            <person name="Kagoshima H."/>
            <person name="Schijlen E."/>
            <person name="Tajeshwar N."/>
            <person name="Catarino B."/>
            <person name="Hetherington A.J."/>
            <person name="Saltykova A."/>
            <person name="Bonnot C."/>
            <person name="Breuninger H."/>
            <person name="Symeonidi A."/>
            <person name="Radhakrishnan G.V."/>
            <person name="Van Nieuwerburgh F."/>
            <person name="Deforce D."/>
            <person name="Chang C."/>
            <person name="Karol K.G."/>
            <person name="Hedrich R."/>
            <person name="Ulvskov P."/>
            <person name="Glockner G."/>
            <person name="Delwiche C.F."/>
            <person name="Petrasek J."/>
            <person name="Van de Peer Y."/>
            <person name="Friml J."/>
            <person name="Beilby M."/>
            <person name="Dolan L."/>
            <person name="Kohara Y."/>
            <person name="Sugano S."/>
            <person name="Fujiyama A."/>
            <person name="Delaux P.-M."/>
            <person name="Quint M."/>
            <person name="TheiBen G."/>
            <person name="Hagemann M."/>
            <person name="Harholt J."/>
            <person name="Dunand C."/>
            <person name="Zachgo S."/>
            <person name="Langdale J."/>
            <person name="Maumus F."/>
            <person name="Straeten D.V.D."/>
            <person name="Gould S.B."/>
            <person name="Rensing S.A."/>
        </authorList>
    </citation>
    <scope>NUCLEOTIDE SEQUENCE [LARGE SCALE GENOMIC DNA]</scope>
    <source>
        <strain evidence="2 3">S276</strain>
    </source>
</reference>
<feature type="region of interest" description="Disordered" evidence="1">
    <location>
        <begin position="242"/>
        <end position="302"/>
    </location>
</feature>
<dbReference type="EMBL" id="BFEA01001826">
    <property type="protein sequence ID" value="GBG93447.1"/>
    <property type="molecule type" value="Genomic_DNA"/>
</dbReference>
<keyword evidence="3" id="KW-1185">Reference proteome</keyword>
<accession>A0A388MFU9</accession>
<feature type="compositionally biased region" description="Acidic residues" evidence="1">
    <location>
        <begin position="511"/>
        <end position="522"/>
    </location>
</feature>
<sequence>MRDQLWVQFDNIPIRGHPLIKDRLEVEYPNNKVLKWVLPTPEFLAPHCDSMTTVLEVNTDSNPEFPEEWEFCIGEEASSVTVSTKDAPICFRCRERGHLGTDPACPRSPEHSKEKKLRQNMLVEVEEAKGIWFVNDQDYNGWVFDDTIDDPKWIWTYNTNPSTKQPDIFPPSDSRWHAMGAKKVTGIPGKIHKDQIIDPRAIKEEKKHEDLLWDMETIRTKTAETCQNTNLDNNTLLQEAKHRQPKPELPMHSSGTPLPPPRSVMRTGQERRGGQQRGAQGRDKRPRGPPKDEAGSKNEQRRLTQEIATVAAQTKRLFDQNQDYKREQGEKFVTVRMIAENKAPNVPKAAITDRGSIKAIRPLLPVRYRSKFNEWQVATDATFTIPTLDDDKALVKSIRDNISTETPMGVYEVPPREQTAEGKTLEEPIFTPFDPILVKLDERAKLSEGLTWRAWDTITMLPYNVLNGRFSTTDIIADSLADIIRTRLLTSKTSLQDEATPINVDMGREDSDMEDKDDVEREEDNKISPGGDNNEPPSKSESSVGEYGLSSSAASEDSRDSDTDNSKTQAVVD</sequence>
<dbReference type="Proteomes" id="UP000265515">
    <property type="component" value="Unassembled WGS sequence"/>
</dbReference>
<feature type="compositionally biased region" description="Basic and acidic residues" evidence="1">
    <location>
        <begin position="289"/>
        <end position="302"/>
    </location>
</feature>
<evidence type="ECO:0000313" key="2">
    <source>
        <dbReference type="EMBL" id="GBG93447.1"/>
    </source>
</evidence>
<gene>
    <name evidence="2" type="ORF">CBR_g70450</name>
</gene>
<feature type="compositionally biased region" description="Basic and acidic residues" evidence="1">
    <location>
        <begin position="556"/>
        <end position="565"/>
    </location>
</feature>
<feature type="region of interest" description="Disordered" evidence="1">
    <location>
        <begin position="499"/>
        <end position="573"/>
    </location>
</feature>
<organism evidence="2 3">
    <name type="scientific">Chara braunii</name>
    <name type="common">Braun's stonewort</name>
    <dbReference type="NCBI Taxonomy" id="69332"/>
    <lineage>
        <taxon>Eukaryota</taxon>
        <taxon>Viridiplantae</taxon>
        <taxon>Streptophyta</taxon>
        <taxon>Charophyceae</taxon>
        <taxon>Charales</taxon>
        <taxon>Characeae</taxon>
        <taxon>Chara</taxon>
    </lineage>
</organism>
<dbReference type="AlphaFoldDB" id="A0A388MFU9"/>
<name>A0A388MFU9_CHABU</name>
<evidence type="ECO:0000256" key="1">
    <source>
        <dbReference type="SAM" id="MobiDB-lite"/>
    </source>
</evidence>